<evidence type="ECO:0000256" key="1">
    <source>
        <dbReference type="ARBA" id="ARBA00023125"/>
    </source>
</evidence>
<dbReference type="SMART" id="SM00530">
    <property type="entry name" value="HTH_XRE"/>
    <property type="match status" value="1"/>
</dbReference>
<organism evidence="3 4">
    <name type="scientific">Lactobacillus phage Ld25A</name>
    <dbReference type="NCBI Taxonomy" id="1500734"/>
    <lineage>
        <taxon>Viruses</taxon>
        <taxon>Duplodnaviria</taxon>
        <taxon>Heunggongvirae</taxon>
        <taxon>Uroviricota</taxon>
        <taxon>Caudoviricetes</taxon>
        <taxon>Cequinquevirus</taxon>
        <taxon>Cequinquevirus Ld25A</taxon>
    </lineage>
</organism>
<accession>A0A075KJS4</accession>
<dbReference type="PROSITE" id="PS50943">
    <property type="entry name" value="HTH_CROC1"/>
    <property type="match status" value="1"/>
</dbReference>
<dbReference type="RefSeq" id="YP_009097901.1">
    <property type="nucleotide sequence ID" value="NC_025415.1"/>
</dbReference>
<dbReference type="OrthoDB" id="22913at10239"/>
<keyword evidence="1" id="KW-0238">DNA-binding</keyword>
<proteinExistence type="predicted"/>
<gene>
    <name evidence="3" type="ORF">LDB25A_022</name>
</gene>
<dbReference type="Gene3D" id="1.10.260.40">
    <property type="entry name" value="lambda repressor-like DNA-binding domains"/>
    <property type="match status" value="1"/>
</dbReference>
<dbReference type="PANTHER" id="PTHR46558:SF4">
    <property type="entry name" value="DNA-BIDING PHAGE PROTEIN"/>
    <property type="match status" value="1"/>
</dbReference>
<protein>
    <submittedName>
        <fullName evidence="3">Putative Cro-like repressor</fullName>
    </submittedName>
</protein>
<dbReference type="InterPro" id="IPR010982">
    <property type="entry name" value="Lambda_DNA-bd_dom_sf"/>
</dbReference>
<dbReference type="SUPFAM" id="SSF47413">
    <property type="entry name" value="lambda repressor-like DNA-binding domains"/>
    <property type="match status" value="1"/>
</dbReference>
<evidence type="ECO:0000313" key="4">
    <source>
        <dbReference type="Proteomes" id="UP000028565"/>
    </source>
</evidence>
<evidence type="ECO:0000313" key="3">
    <source>
        <dbReference type="EMBL" id="AIF54346.1"/>
    </source>
</evidence>
<dbReference type="Pfam" id="PF01381">
    <property type="entry name" value="HTH_3"/>
    <property type="match status" value="1"/>
</dbReference>
<dbReference type="GO" id="GO:0003677">
    <property type="term" value="F:DNA binding"/>
    <property type="evidence" value="ECO:0007669"/>
    <property type="project" value="UniProtKB-KW"/>
</dbReference>
<keyword evidence="4" id="KW-1185">Reference proteome</keyword>
<dbReference type="PANTHER" id="PTHR46558">
    <property type="entry name" value="TRACRIPTIONAL REGULATORY PROTEIN-RELATED-RELATED"/>
    <property type="match status" value="1"/>
</dbReference>
<dbReference type="KEGG" id="vg:22112907"/>
<dbReference type="CDD" id="cd00093">
    <property type="entry name" value="HTH_XRE"/>
    <property type="match status" value="1"/>
</dbReference>
<evidence type="ECO:0000259" key="2">
    <source>
        <dbReference type="PROSITE" id="PS50943"/>
    </source>
</evidence>
<feature type="domain" description="HTH cro/C1-type" evidence="2">
    <location>
        <begin position="7"/>
        <end position="62"/>
    </location>
</feature>
<dbReference type="InterPro" id="IPR001387">
    <property type="entry name" value="Cro/C1-type_HTH"/>
</dbReference>
<dbReference type="Proteomes" id="UP000028565">
    <property type="component" value="Segment"/>
</dbReference>
<sequence length="67" mass="8028">MCKRKNLKVFRVKQDLTQEELAKKLGVSVAHYGAVERGTYDPSYKMMSNFFRLYPQEKFEIFDKEEM</sequence>
<name>A0A075KJS4_9CAUD</name>
<dbReference type="EMBL" id="KJ564036">
    <property type="protein sequence ID" value="AIF54346.1"/>
    <property type="molecule type" value="Genomic_DNA"/>
</dbReference>
<reference evidence="3 4" key="1">
    <citation type="submission" date="2014-03" db="EMBL/GenBank/DDBJ databases">
        <title>Lactobacillus delbrueckii subsp. bulgaricus Group b Phages.</title>
        <authorList>
            <person name="Casey E.D."/>
            <person name="Mahony J."/>
            <person name="O'Connell-Motherway M."/>
            <person name="Bottacini F."/>
            <person name="Cornelissen A."/>
            <person name="Neve H."/>
            <person name="Heller K."/>
            <person name="Noben J.-P."/>
            <person name="Dal Bello F."/>
            <person name="van Sinderen D."/>
        </authorList>
    </citation>
    <scope>NUCLEOTIDE SEQUENCE [LARGE SCALE GENOMIC DNA]</scope>
</reference>
<dbReference type="GeneID" id="22112907"/>